<dbReference type="AlphaFoldDB" id="A0A1G9SI26"/>
<gene>
    <name evidence="5" type="ORF">SAMN05660299_00734</name>
</gene>
<dbReference type="InterPro" id="IPR011322">
    <property type="entry name" value="N-reg_PII-like_a/b"/>
</dbReference>
<dbReference type="Pfam" id="PF00543">
    <property type="entry name" value="P-II"/>
    <property type="match status" value="1"/>
</dbReference>
<dbReference type="InterPro" id="IPR015867">
    <property type="entry name" value="N-reg_PII/ATP_PRibTrfase_C"/>
</dbReference>
<dbReference type="GO" id="GO:0005524">
    <property type="term" value="F:ATP binding"/>
    <property type="evidence" value="ECO:0007669"/>
    <property type="project" value="TreeGrafter"/>
</dbReference>
<evidence type="ECO:0000256" key="2">
    <source>
        <dbReference type="ARBA" id="ARBA00023015"/>
    </source>
</evidence>
<name>A0A1G9SI26_9FIRM</name>
<proteinExistence type="predicted"/>
<protein>
    <submittedName>
        <fullName evidence="5">Nitrogen regulatory protein P-II family</fullName>
    </submittedName>
</protein>
<dbReference type="SMART" id="SM00938">
    <property type="entry name" value="P-II"/>
    <property type="match status" value="1"/>
</dbReference>
<dbReference type="SUPFAM" id="SSF54913">
    <property type="entry name" value="GlnB-like"/>
    <property type="match status" value="1"/>
</dbReference>
<dbReference type="GO" id="GO:0006808">
    <property type="term" value="P:regulation of nitrogen utilization"/>
    <property type="evidence" value="ECO:0007669"/>
    <property type="project" value="InterPro"/>
</dbReference>
<dbReference type="GO" id="GO:0030234">
    <property type="term" value="F:enzyme regulator activity"/>
    <property type="evidence" value="ECO:0007669"/>
    <property type="project" value="InterPro"/>
</dbReference>
<dbReference type="OrthoDB" id="9802729at2"/>
<dbReference type="Gene3D" id="3.30.70.120">
    <property type="match status" value="1"/>
</dbReference>
<keyword evidence="6" id="KW-1185">Reference proteome</keyword>
<evidence type="ECO:0000313" key="5">
    <source>
        <dbReference type="EMBL" id="SDM35158.1"/>
    </source>
</evidence>
<reference evidence="5 6" key="1">
    <citation type="submission" date="2016-10" db="EMBL/GenBank/DDBJ databases">
        <authorList>
            <person name="de Groot N.N."/>
        </authorList>
    </citation>
    <scope>NUCLEOTIDE SEQUENCE [LARGE SCALE GENOMIC DNA]</scope>
    <source>
        <strain evidence="5 6">DSM 16981</strain>
    </source>
</reference>
<sequence length="106" mass="12090">MVEIKAIIRREKFDLVKQQLAEKGFNGLTHWHVMGRGKQKGVVIDGVCYDELPKEMVYLVVQDEDKTEVVTTIIHTAKTLPKGKAGDGRIFVRRIDESYTISTQLM</sequence>
<accession>A0A1G9SI26</accession>
<evidence type="ECO:0000256" key="4">
    <source>
        <dbReference type="ARBA" id="ARBA00023231"/>
    </source>
</evidence>
<dbReference type="EMBL" id="FNHQ01000005">
    <property type="protein sequence ID" value="SDM35158.1"/>
    <property type="molecule type" value="Genomic_DNA"/>
</dbReference>
<keyword evidence="2" id="KW-0805">Transcription regulation</keyword>
<organism evidence="5 6">
    <name type="scientific">Megasphaera paucivorans</name>
    <dbReference type="NCBI Taxonomy" id="349095"/>
    <lineage>
        <taxon>Bacteria</taxon>
        <taxon>Bacillati</taxon>
        <taxon>Bacillota</taxon>
        <taxon>Negativicutes</taxon>
        <taxon>Veillonellales</taxon>
        <taxon>Veillonellaceae</taxon>
        <taxon>Megasphaera</taxon>
    </lineage>
</organism>
<dbReference type="PANTHER" id="PTHR30115">
    <property type="entry name" value="NITROGEN REGULATORY PROTEIN P-II"/>
    <property type="match status" value="1"/>
</dbReference>
<dbReference type="PANTHER" id="PTHR30115:SF13">
    <property type="entry name" value="PII-LIKE PROTEIN GLNBI"/>
    <property type="match status" value="1"/>
</dbReference>
<comment type="function">
    <text evidence="1">Could be involved in the regulation of nitrogen fixation.</text>
</comment>
<evidence type="ECO:0000256" key="1">
    <source>
        <dbReference type="ARBA" id="ARBA00002440"/>
    </source>
</evidence>
<dbReference type="PROSITE" id="PS51343">
    <property type="entry name" value="PII_GLNB_DOM"/>
    <property type="match status" value="1"/>
</dbReference>
<dbReference type="PRINTS" id="PR00340">
    <property type="entry name" value="PIIGLNB"/>
</dbReference>
<dbReference type="RefSeq" id="WP_091648237.1">
    <property type="nucleotide sequence ID" value="NZ_FNHQ01000005.1"/>
</dbReference>
<dbReference type="Proteomes" id="UP000199309">
    <property type="component" value="Unassembled WGS sequence"/>
</dbReference>
<keyword evidence="3" id="KW-0804">Transcription</keyword>
<dbReference type="STRING" id="349095.SAMN05660299_00734"/>
<keyword evidence="4" id="KW-0535">Nitrogen fixation</keyword>
<dbReference type="InterPro" id="IPR002187">
    <property type="entry name" value="N-reg_PII"/>
</dbReference>
<dbReference type="GO" id="GO:0005829">
    <property type="term" value="C:cytosol"/>
    <property type="evidence" value="ECO:0007669"/>
    <property type="project" value="TreeGrafter"/>
</dbReference>
<evidence type="ECO:0000256" key="3">
    <source>
        <dbReference type="ARBA" id="ARBA00023163"/>
    </source>
</evidence>
<evidence type="ECO:0000313" key="6">
    <source>
        <dbReference type="Proteomes" id="UP000199309"/>
    </source>
</evidence>